<dbReference type="RefSeq" id="WP_381535276.1">
    <property type="nucleotide sequence ID" value="NZ_JBHUGI010000002.1"/>
</dbReference>
<keyword evidence="1" id="KW-1133">Transmembrane helix</keyword>
<dbReference type="InterPro" id="IPR049722">
    <property type="entry name" value="Prli42-like"/>
</dbReference>
<reference evidence="3" key="1">
    <citation type="journal article" date="2019" name="Int. J. Syst. Evol. Microbiol.">
        <title>The Global Catalogue of Microorganisms (GCM) 10K type strain sequencing project: providing services to taxonomists for standard genome sequencing and annotation.</title>
        <authorList>
            <consortium name="The Broad Institute Genomics Platform"/>
            <consortium name="The Broad Institute Genome Sequencing Center for Infectious Disease"/>
            <person name="Wu L."/>
            <person name="Ma J."/>
        </authorList>
    </citation>
    <scope>NUCLEOTIDE SEQUENCE [LARGE SCALE GENOMIC DNA]</scope>
    <source>
        <strain evidence="3">CGMCC 4.7177</strain>
    </source>
</reference>
<protein>
    <submittedName>
        <fullName evidence="2">Stressosome-associated protein Prli42</fullName>
    </submittedName>
</protein>
<gene>
    <name evidence="2" type="primary">prli42</name>
    <name evidence="2" type="ORF">ACFSFY_00870</name>
</gene>
<sequence length="33" mass="3639">MSNKKTQKFIVYIMVGAMLLSGLGMGLGMMMQQ</sequence>
<evidence type="ECO:0000256" key="1">
    <source>
        <dbReference type="SAM" id="Phobius"/>
    </source>
</evidence>
<dbReference type="Proteomes" id="UP001597218">
    <property type="component" value="Unassembled WGS sequence"/>
</dbReference>
<keyword evidence="1" id="KW-0812">Transmembrane</keyword>
<evidence type="ECO:0000313" key="2">
    <source>
        <dbReference type="EMBL" id="MFD1926625.1"/>
    </source>
</evidence>
<accession>A0ABW4SCD7</accession>
<name>A0ABW4SCD7_9BACL</name>
<dbReference type="EMBL" id="JBHUGI010000002">
    <property type="protein sequence ID" value="MFD1926625.1"/>
    <property type="molecule type" value="Genomic_DNA"/>
</dbReference>
<organism evidence="2 3">
    <name type="scientific">Sporosarcina siberiensis</name>
    <dbReference type="NCBI Taxonomy" id="1365606"/>
    <lineage>
        <taxon>Bacteria</taxon>
        <taxon>Bacillati</taxon>
        <taxon>Bacillota</taxon>
        <taxon>Bacilli</taxon>
        <taxon>Bacillales</taxon>
        <taxon>Caryophanaceae</taxon>
        <taxon>Sporosarcina</taxon>
    </lineage>
</organism>
<proteinExistence type="predicted"/>
<keyword evidence="1" id="KW-0472">Membrane</keyword>
<comment type="caution">
    <text evidence="2">The sequence shown here is derived from an EMBL/GenBank/DDBJ whole genome shotgun (WGS) entry which is preliminary data.</text>
</comment>
<feature type="transmembrane region" description="Helical" evidence="1">
    <location>
        <begin position="9"/>
        <end position="31"/>
    </location>
</feature>
<dbReference type="NCBIfam" id="NF033880">
    <property type="entry name" value="Prli42"/>
    <property type="match status" value="1"/>
</dbReference>
<keyword evidence="3" id="KW-1185">Reference proteome</keyword>
<evidence type="ECO:0000313" key="3">
    <source>
        <dbReference type="Proteomes" id="UP001597218"/>
    </source>
</evidence>